<proteinExistence type="predicted"/>
<name>A0A0F9GWQ4_9ZZZZ</name>
<reference evidence="1" key="1">
    <citation type="journal article" date="2015" name="Nature">
        <title>Complex archaea that bridge the gap between prokaryotes and eukaryotes.</title>
        <authorList>
            <person name="Spang A."/>
            <person name="Saw J.H."/>
            <person name="Jorgensen S.L."/>
            <person name="Zaremba-Niedzwiedzka K."/>
            <person name="Martijn J."/>
            <person name="Lind A.E."/>
            <person name="van Eijk R."/>
            <person name="Schleper C."/>
            <person name="Guy L."/>
            <person name="Ettema T.J."/>
        </authorList>
    </citation>
    <scope>NUCLEOTIDE SEQUENCE</scope>
</reference>
<organism evidence="1">
    <name type="scientific">marine sediment metagenome</name>
    <dbReference type="NCBI Taxonomy" id="412755"/>
    <lineage>
        <taxon>unclassified sequences</taxon>
        <taxon>metagenomes</taxon>
        <taxon>ecological metagenomes</taxon>
    </lineage>
</organism>
<protein>
    <submittedName>
        <fullName evidence="1">Uncharacterized protein</fullName>
    </submittedName>
</protein>
<dbReference type="EMBL" id="LAZR01016740">
    <property type="protein sequence ID" value="KKM03199.1"/>
    <property type="molecule type" value="Genomic_DNA"/>
</dbReference>
<comment type="caution">
    <text evidence="1">The sequence shown here is derived from an EMBL/GenBank/DDBJ whole genome shotgun (WGS) entry which is preliminary data.</text>
</comment>
<sequence>MDTIDNPEDLKRILEGLSPSSYLQTLDLDRPYDGQPWTSQGERGKQQVHGVSMRDIQDCYIRACYESSGLALVDYPASLYELPWDGMDPIAVIQNTLCNIEKKMGIFPNIKGSVGESDIPWFNLST</sequence>
<gene>
    <name evidence="1" type="ORF">LCGC14_1776850</name>
</gene>
<dbReference type="AlphaFoldDB" id="A0A0F9GWQ4"/>
<accession>A0A0F9GWQ4</accession>
<evidence type="ECO:0000313" key="1">
    <source>
        <dbReference type="EMBL" id="KKM03199.1"/>
    </source>
</evidence>